<organism evidence="1 2">
    <name type="scientific">Hibiscus sabdariffa</name>
    <name type="common">roselle</name>
    <dbReference type="NCBI Taxonomy" id="183260"/>
    <lineage>
        <taxon>Eukaryota</taxon>
        <taxon>Viridiplantae</taxon>
        <taxon>Streptophyta</taxon>
        <taxon>Embryophyta</taxon>
        <taxon>Tracheophyta</taxon>
        <taxon>Spermatophyta</taxon>
        <taxon>Magnoliopsida</taxon>
        <taxon>eudicotyledons</taxon>
        <taxon>Gunneridae</taxon>
        <taxon>Pentapetalae</taxon>
        <taxon>rosids</taxon>
        <taxon>malvids</taxon>
        <taxon>Malvales</taxon>
        <taxon>Malvaceae</taxon>
        <taxon>Malvoideae</taxon>
        <taxon>Hibiscus</taxon>
    </lineage>
</organism>
<comment type="caution">
    <text evidence="1">The sequence shown here is derived from an EMBL/GenBank/DDBJ whole genome shotgun (WGS) entry which is preliminary data.</text>
</comment>
<gene>
    <name evidence="1" type="ORF">V6N11_053982</name>
</gene>
<accession>A0ABR2S3E5</accession>
<sequence>MMIRSHSIPNADAADSCWCCCCLFVRSCTLQRGCFDEHPLRVTFEKIDSSFYSYRKLNSLVSVRNLLTLIIYWLKAKWPNIAEPCQYLRNISDYFVAASKRGTFLKLSDLGPLRFNIDGAFKDNCVYVGLGGILCDESGHFVFIWMLQRRIMIHGNQFLQRIMC</sequence>
<reference evidence="1 2" key="1">
    <citation type="journal article" date="2024" name="G3 (Bethesda)">
        <title>Genome assembly of Hibiscus sabdariffa L. provides insights into metabolisms of medicinal natural products.</title>
        <authorList>
            <person name="Kim T."/>
        </authorList>
    </citation>
    <scope>NUCLEOTIDE SEQUENCE [LARGE SCALE GENOMIC DNA]</scope>
    <source>
        <strain evidence="1">TK-2024</strain>
        <tissue evidence="1">Old leaves</tissue>
    </source>
</reference>
<keyword evidence="2" id="KW-1185">Reference proteome</keyword>
<evidence type="ECO:0000313" key="1">
    <source>
        <dbReference type="EMBL" id="KAK9019459.1"/>
    </source>
</evidence>
<evidence type="ECO:0000313" key="2">
    <source>
        <dbReference type="Proteomes" id="UP001396334"/>
    </source>
</evidence>
<proteinExistence type="predicted"/>
<dbReference type="EMBL" id="JBBPBN010000017">
    <property type="protein sequence ID" value="KAK9019459.1"/>
    <property type="molecule type" value="Genomic_DNA"/>
</dbReference>
<dbReference type="Proteomes" id="UP001396334">
    <property type="component" value="Unassembled WGS sequence"/>
</dbReference>
<name>A0ABR2S3E5_9ROSI</name>
<protein>
    <submittedName>
        <fullName evidence="1">Uncharacterized protein</fullName>
    </submittedName>
</protein>